<proteinExistence type="predicted"/>
<dbReference type="Proteomes" id="UP000276133">
    <property type="component" value="Unassembled WGS sequence"/>
</dbReference>
<evidence type="ECO:0000313" key="1">
    <source>
        <dbReference type="EMBL" id="RNA36396.1"/>
    </source>
</evidence>
<protein>
    <submittedName>
        <fullName evidence="1">Uncharacterized protein</fullName>
    </submittedName>
</protein>
<dbReference type="EMBL" id="REGN01001193">
    <property type="protein sequence ID" value="RNA36396.1"/>
    <property type="molecule type" value="Genomic_DNA"/>
</dbReference>
<dbReference type="AlphaFoldDB" id="A0A3M7SKW2"/>
<sequence>MNLDQSIFLVAPQVALSFVVQIVDRERPSQWFDGYFSQTPIVVRLLRIFSISVLIVGERILAALEQRLRVLCATFLCQYHALARILTTFLFCFAQISNYVGKFVLVLSIRPVLPFLARLDSKLLNNLSNRSESRSELITSVLFTVSVEDCSDVVNEDEDEDEDDQAGFVIVLDESVVNEDSLIRRNVGKYLLNQHPSHLKELSIYINICARNLNKKAPLVFHLLYQVKLIGFEFFLCLQEVTSRRLT</sequence>
<accession>A0A3M7SKW2</accession>
<comment type="caution">
    <text evidence="1">The sequence shown here is derived from an EMBL/GenBank/DDBJ whole genome shotgun (WGS) entry which is preliminary data.</text>
</comment>
<organism evidence="1 2">
    <name type="scientific">Brachionus plicatilis</name>
    <name type="common">Marine rotifer</name>
    <name type="synonym">Brachionus muelleri</name>
    <dbReference type="NCBI Taxonomy" id="10195"/>
    <lineage>
        <taxon>Eukaryota</taxon>
        <taxon>Metazoa</taxon>
        <taxon>Spiralia</taxon>
        <taxon>Gnathifera</taxon>
        <taxon>Rotifera</taxon>
        <taxon>Eurotatoria</taxon>
        <taxon>Monogononta</taxon>
        <taxon>Pseudotrocha</taxon>
        <taxon>Ploima</taxon>
        <taxon>Brachionidae</taxon>
        <taxon>Brachionus</taxon>
    </lineage>
</organism>
<gene>
    <name evidence="1" type="ORF">BpHYR1_039772</name>
</gene>
<evidence type="ECO:0000313" key="2">
    <source>
        <dbReference type="Proteomes" id="UP000276133"/>
    </source>
</evidence>
<reference evidence="1 2" key="1">
    <citation type="journal article" date="2018" name="Sci. Rep.">
        <title>Genomic signatures of local adaptation to the degree of environmental predictability in rotifers.</title>
        <authorList>
            <person name="Franch-Gras L."/>
            <person name="Hahn C."/>
            <person name="Garcia-Roger E.M."/>
            <person name="Carmona M.J."/>
            <person name="Serra M."/>
            <person name="Gomez A."/>
        </authorList>
    </citation>
    <scope>NUCLEOTIDE SEQUENCE [LARGE SCALE GENOMIC DNA]</scope>
    <source>
        <strain evidence="1">HYR1</strain>
    </source>
</reference>
<keyword evidence="2" id="KW-1185">Reference proteome</keyword>
<name>A0A3M7SKW2_BRAPC</name>